<organism evidence="1 2">
    <name type="scientific">Pseudoxanthomonas winnipegensis</name>
    <dbReference type="NCBI Taxonomy" id="2480810"/>
    <lineage>
        <taxon>Bacteria</taxon>
        <taxon>Pseudomonadati</taxon>
        <taxon>Pseudomonadota</taxon>
        <taxon>Gammaproteobacteria</taxon>
        <taxon>Lysobacterales</taxon>
        <taxon>Lysobacteraceae</taxon>
        <taxon>Pseudoxanthomonas</taxon>
    </lineage>
</organism>
<accession>A0A4Q8M4Z6</accession>
<proteinExistence type="predicted"/>
<sequence length="178" mass="19911">MGIHYENLDNDTRAHMVEEVDLGGHYVSPRLTPEGVAAWPNLIREAAQSHDDDWLAQELLNRNFVRSEESYTRDGITRIRRINQPHAALQLAEGEFNRYYLRGLSQRAKKEGKDELVIYRGKKVVNPRPESEAKIGARVPIAPLLESLRTNDFVNIEDAVGITGAPGGPNSGITCKLP</sequence>
<dbReference type="AlphaFoldDB" id="A0A4Q8M4Z6"/>
<dbReference type="Proteomes" id="UP000294164">
    <property type="component" value="Unassembled WGS sequence"/>
</dbReference>
<dbReference type="OrthoDB" id="5123270at2"/>
<name>A0A4Q8M4Z6_9GAMM</name>
<dbReference type="EMBL" id="SHMG01000004">
    <property type="protein sequence ID" value="TAA43492.1"/>
    <property type="molecule type" value="Genomic_DNA"/>
</dbReference>
<evidence type="ECO:0000313" key="1">
    <source>
        <dbReference type="EMBL" id="TAA43492.1"/>
    </source>
</evidence>
<evidence type="ECO:0000313" key="2">
    <source>
        <dbReference type="Proteomes" id="UP000294164"/>
    </source>
</evidence>
<gene>
    <name evidence="1" type="ORF">EA655_09500</name>
</gene>
<protein>
    <submittedName>
        <fullName evidence="1">Uncharacterized protein</fullName>
    </submittedName>
</protein>
<dbReference type="RefSeq" id="WP_130534279.1">
    <property type="nucleotide sequence ID" value="NZ_SHMG01000004.1"/>
</dbReference>
<comment type="caution">
    <text evidence="1">The sequence shown here is derived from an EMBL/GenBank/DDBJ whole genome shotgun (WGS) entry which is preliminary data.</text>
</comment>
<reference evidence="1 2" key="1">
    <citation type="submission" date="2019-02" db="EMBL/GenBank/DDBJ databases">
        <title>WGS of Pseudoxanthomonas species novum from clinical isolates.</title>
        <authorList>
            <person name="Bernier A.-M."/>
            <person name="Bernard K."/>
            <person name="Vachon A."/>
        </authorList>
    </citation>
    <scope>NUCLEOTIDE SEQUENCE [LARGE SCALE GENOMIC DNA]</scope>
    <source>
        <strain evidence="1 2">NML130969</strain>
    </source>
</reference>